<dbReference type="CDD" id="cd07378">
    <property type="entry name" value="MPP_ACP5"/>
    <property type="match status" value="1"/>
</dbReference>
<feature type="binding site" evidence="7">
    <location>
        <position position="44"/>
    </location>
    <ligand>
        <name>Fe cation</name>
        <dbReference type="ChEBI" id="CHEBI:24875"/>
        <label>1</label>
    </ligand>
</feature>
<evidence type="ECO:0000259" key="10">
    <source>
        <dbReference type="Pfam" id="PF00149"/>
    </source>
</evidence>
<dbReference type="InterPro" id="IPR029052">
    <property type="entry name" value="Metallo-depent_PP-like"/>
</dbReference>
<dbReference type="SUPFAM" id="SSF56300">
    <property type="entry name" value="Metallo-dependent phosphatases"/>
    <property type="match status" value="1"/>
</dbReference>
<reference evidence="11 12" key="1">
    <citation type="journal article" date="2013" name="Nature">
        <title>Insights into bilaterian evolution from three spiralian genomes.</title>
        <authorList>
            <person name="Simakov O."/>
            <person name="Marletaz F."/>
            <person name="Cho S.J."/>
            <person name="Edsinger-Gonzales E."/>
            <person name="Havlak P."/>
            <person name="Hellsten U."/>
            <person name="Kuo D.H."/>
            <person name="Larsson T."/>
            <person name="Lv J."/>
            <person name="Arendt D."/>
            <person name="Savage R."/>
            <person name="Osoegawa K."/>
            <person name="de Jong P."/>
            <person name="Grimwood J."/>
            <person name="Chapman J.A."/>
            <person name="Shapiro H."/>
            <person name="Aerts A."/>
            <person name="Otillar R.P."/>
            <person name="Terry A.Y."/>
            <person name="Boore J.L."/>
            <person name="Grigoriev I.V."/>
            <person name="Lindberg D.R."/>
            <person name="Seaver E.C."/>
            <person name="Weisblat D.A."/>
            <person name="Putnam N.H."/>
            <person name="Rokhsar D.S."/>
        </authorList>
    </citation>
    <scope>NUCLEOTIDE SEQUENCE [LARGE SCALE GENOMIC DNA]</scope>
</reference>
<dbReference type="Pfam" id="PF00149">
    <property type="entry name" value="Metallophos"/>
    <property type="match status" value="1"/>
</dbReference>
<dbReference type="OrthoDB" id="411211at2759"/>
<dbReference type="AlphaFoldDB" id="V4AHD6"/>
<feature type="binding site" evidence="7">
    <location>
        <position position="79"/>
    </location>
    <ligand>
        <name>Fe cation</name>
        <dbReference type="ChEBI" id="CHEBI:24875"/>
        <label>2</label>
    </ligand>
</feature>
<feature type="binding site" evidence="7">
    <location>
        <position position="41"/>
    </location>
    <ligand>
        <name>Fe cation</name>
        <dbReference type="ChEBI" id="CHEBI:24875"/>
        <label>1</label>
    </ligand>
</feature>
<dbReference type="OMA" id="GFCIHEL"/>
<evidence type="ECO:0000256" key="5">
    <source>
        <dbReference type="ARBA" id="ARBA00022801"/>
    </source>
</evidence>
<feature type="domain" description="Calcineurin-like phosphoesterase" evidence="10">
    <location>
        <begin position="26"/>
        <end position="213"/>
    </location>
</feature>
<evidence type="ECO:0000256" key="9">
    <source>
        <dbReference type="PIRSR" id="PIRSR000898-3"/>
    </source>
</evidence>
<evidence type="ECO:0000256" key="8">
    <source>
        <dbReference type="PIRSR" id="PIRSR000898-2"/>
    </source>
</evidence>
<keyword evidence="6 7" id="KW-0408">Iron</keyword>
<keyword evidence="7" id="KW-0479">Metal-binding</keyword>
<dbReference type="GeneID" id="20238664"/>
<dbReference type="GO" id="GO:0046872">
    <property type="term" value="F:metal ion binding"/>
    <property type="evidence" value="ECO:0007669"/>
    <property type="project" value="UniProtKB-KW"/>
</dbReference>
<keyword evidence="12" id="KW-1185">Reference proteome</keyword>
<keyword evidence="5 6" id="KW-0378">Hydrolase</keyword>
<keyword evidence="4" id="KW-0732">Signal</keyword>
<keyword evidence="8" id="KW-1015">Disulfide bond</keyword>
<protein>
    <recommendedName>
        <fullName evidence="3 6">Tartrate-resistant acid phosphatase type 5</fullName>
        <ecNumber evidence="2 6">3.1.3.2</ecNumber>
    </recommendedName>
</protein>
<dbReference type="HOGENOM" id="CLU_043332_1_0_1"/>
<dbReference type="FunFam" id="3.60.21.10:FF:000062">
    <property type="entry name" value="Tartrate-resistant acid phosphatase type 5"/>
    <property type="match status" value="1"/>
</dbReference>
<evidence type="ECO:0000313" key="11">
    <source>
        <dbReference type="EMBL" id="ESO94600.1"/>
    </source>
</evidence>
<feature type="binding site" evidence="7">
    <location>
        <position position="175"/>
    </location>
    <ligand>
        <name>Fe cation</name>
        <dbReference type="ChEBI" id="CHEBI:24875"/>
        <label>2</label>
    </ligand>
</feature>
<sequence>MGDWGGLPTFPYTTKIEKGTSDEMGVIASRYGVSFITAIGDNFYYDGVTNVSDHRFQDTFEKIYTADSLQVPWYLVAGNHDHNGNVSAEIEYTKISKRWNFPQLYYTLSFAVPGSGATVDIIMIDTVTLCGNVDDDFHNYQPTGPANVKVAEDQWEWIENSLSKSSATYLLVAGHFPVYSIAEHGPTQCLVDRLLPMLYQYKVTAYMCGHDHNLQHLQTTQDGVLLNFILSGAANFIDPSVEHRKSVPEGSSVFHWSDLFALGGFVFTEVTSSNMTFTYLDASGKQLHDVTIPPRK</sequence>
<comment type="cofactor">
    <cofactor evidence="7">
        <name>Fe cation</name>
        <dbReference type="ChEBI" id="CHEBI:24875"/>
    </cofactor>
    <text evidence="7">Binds 2 iron ions per subunit.</text>
</comment>
<dbReference type="KEGG" id="lgi:LOTGIDRAFT_161303"/>
<dbReference type="RefSeq" id="XP_009054873.1">
    <property type="nucleotide sequence ID" value="XM_009056625.1"/>
</dbReference>
<dbReference type="Gene3D" id="3.60.21.10">
    <property type="match status" value="1"/>
</dbReference>
<feature type="disulfide bond" evidence="8">
    <location>
        <begin position="130"/>
        <end position="189"/>
    </location>
</feature>
<comment type="catalytic activity">
    <reaction evidence="1 6">
        <text>a phosphate monoester + H2O = an alcohol + phosphate</text>
        <dbReference type="Rhea" id="RHEA:15017"/>
        <dbReference type="ChEBI" id="CHEBI:15377"/>
        <dbReference type="ChEBI" id="CHEBI:30879"/>
        <dbReference type="ChEBI" id="CHEBI:43474"/>
        <dbReference type="ChEBI" id="CHEBI:67140"/>
        <dbReference type="EC" id="3.1.3.2"/>
    </reaction>
</comment>
<feature type="binding site" evidence="7">
    <location>
        <position position="212"/>
    </location>
    <ligand>
        <name>Fe cation</name>
        <dbReference type="ChEBI" id="CHEBI:24875"/>
        <label>1</label>
    </ligand>
</feature>
<evidence type="ECO:0000256" key="1">
    <source>
        <dbReference type="ARBA" id="ARBA00000032"/>
    </source>
</evidence>
<evidence type="ECO:0000256" key="6">
    <source>
        <dbReference type="PIRNR" id="PIRNR000898"/>
    </source>
</evidence>
<dbReference type="CTD" id="20238664"/>
<dbReference type="EC" id="3.1.3.2" evidence="2 6"/>
<gene>
    <name evidence="11" type="ORF">LOTGIDRAFT_161303</name>
</gene>
<dbReference type="PANTHER" id="PTHR10161">
    <property type="entry name" value="TARTRATE-RESISTANT ACID PHOSPHATASE TYPE 5"/>
    <property type="match status" value="1"/>
</dbReference>
<feature type="glycosylation site" description="N-linked (GlcNAc...) asparagine" evidence="9">
    <location>
        <position position="85"/>
    </location>
</feature>
<dbReference type="Proteomes" id="UP000030746">
    <property type="component" value="Unassembled WGS sequence"/>
</dbReference>
<dbReference type="GO" id="GO:0045453">
    <property type="term" value="P:bone resorption"/>
    <property type="evidence" value="ECO:0007669"/>
    <property type="project" value="TreeGrafter"/>
</dbReference>
<evidence type="ECO:0000313" key="12">
    <source>
        <dbReference type="Proteomes" id="UP000030746"/>
    </source>
</evidence>
<dbReference type="InterPro" id="IPR004843">
    <property type="entry name" value="Calcineurin-like_PHP"/>
</dbReference>
<dbReference type="STRING" id="225164.V4AHD6"/>
<dbReference type="GO" id="GO:0003993">
    <property type="term" value="F:acid phosphatase activity"/>
    <property type="evidence" value="ECO:0007669"/>
    <property type="project" value="UniProtKB-UniRule"/>
</dbReference>
<dbReference type="InterPro" id="IPR051558">
    <property type="entry name" value="Metallophosphoesterase_PAP"/>
</dbReference>
<feature type="binding site" evidence="7">
    <location>
        <position position="41"/>
    </location>
    <ligand>
        <name>Fe cation</name>
        <dbReference type="ChEBI" id="CHEBI:24875"/>
        <label>2</label>
    </ligand>
</feature>
<feature type="binding site" evidence="7">
    <location>
        <position position="3"/>
    </location>
    <ligand>
        <name>Fe cation</name>
        <dbReference type="ChEBI" id="CHEBI:24875"/>
        <label>1</label>
    </ligand>
</feature>
<dbReference type="PIRSF" id="PIRSF000898">
    <property type="entry name" value="Acid_Ptase_5"/>
    <property type="match status" value="1"/>
</dbReference>
<organism evidence="11 12">
    <name type="scientific">Lottia gigantea</name>
    <name type="common">Giant owl limpet</name>
    <dbReference type="NCBI Taxonomy" id="225164"/>
    <lineage>
        <taxon>Eukaryota</taxon>
        <taxon>Metazoa</taxon>
        <taxon>Spiralia</taxon>
        <taxon>Lophotrochozoa</taxon>
        <taxon>Mollusca</taxon>
        <taxon>Gastropoda</taxon>
        <taxon>Patellogastropoda</taxon>
        <taxon>Lottioidea</taxon>
        <taxon>Lottiidae</taxon>
        <taxon>Lottia</taxon>
    </lineage>
</organism>
<proteinExistence type="predicted"/>
<evidence type="ECO:0000256" key="3">
    <source>
        <dbReference type="ARBA" id="ARBA00015822"/>
    </source>
</evidence>
<feature type="binding site" evidence="7">
    <location>
        <position position="210"/>
    </location>
    <ligand>
        <name>Fe cation</name>
        <dbReference type="ChEBI" id="CHEBI:24875"/>
        <label>2</label>
    </ligand>
</feature>
<accession>V4AHD6</accession>
<dbReference type="PANTHER" id="PTHR10161:SF14">
    <property type="entry name" value="TARTRATE-RESISTANT ACID PHOSPHATASE TYPE 5"/>
    <property type="match status" value="1"/>
</dbReference>
<name>V4AHD6_LOTGI</name>
<dbReference type="EMBL" id="KB201802">
    <property type="protein sequence ID" value="ESO94600.1"/>
    <property type="molecule type" value="Genomic_DNA"/>
</dbReference>
<evidence type="ECO:0000256" key="4">
    <source>
        <dbReference type="ARBA" id="ARBA00022729"/>
    </source>
</evidence>
<dbReference type="InterPro" id="IPR024927">
    <property type="entry name" value="Acid_PPase"/>
</dbReference>
<evidence type="ECO:0000256" key="2">
    <source>
        <dbReference type="ARBA" id="ARBA00012646"/>
    </source>
</evidence>
<evidence type="ECO:0000256" key="7">
    <source>
        <dbReference type="PIRSR" id="PIRSR000898-1"/>
    </source>
</evidence>